<evidence type="ECO:0000313" key="1">
    <source>
        <dbReference type="EMBL" id="JAH55801.1"/>
    </source>
</evidence>
<name>A0A0E9TQI4_ANGAN</name>
<reference evidence="1" key="1">
    <citation type="submission" date="2014-11" db="EMBL/GenBank/DDBJ databases">
        <authorList>
            <person name="Amaro Gonzalez C."/>
        </authorList>
    </citation>
    <scope>NUCLEOTIDE SEQUENCE</scope>
</reference>
<protein>
    <submittedName>
        <fullName evidence="1">Uncharacterized protein</fullName>
    </submittedName>
</protein>
<dbReference type="EMBL" id="GBXM01052776">
    <property type="protein sequence ID" value="JAH55801.1"/>
    <property type="molecule type" value="Transcribed_RNA"/>
</dbReference>
<reference evidence="1" key="2">
    <citation type="journal article" date="2015" name="Fish Shellfish Immunol.">
        <title>Early steps in the European eel (Anguilla anguilla)-Vibrio vulnificus interaction in the gills: Role of the RtxA13 toxin.</title>
        <authorList>
            <person name="Callol A."/>
            <person name="Pajuelo D."/>
            <person name="Ebbesson L."/>
            <person name="Teles M."/>
            <person name="MacKenzie S."/>
            <person name="Amaro C."/>
        </authorList>
    </citation>
    <scope>NUCLEOTIDE SEQUENCE</scope>
</reference>
<accession>A0A0E9TQI4</accession>
<sequence>MTQLYHSSLILVPR</sequence>
<organism evidence="1">
    <name type="scientific">Anguilla anguilla</name>
    <name type="common">European freshwater eel</name>
    <name type="synonym">Muraena anguilla</name>
    <dbReference type="NCBI Taxonomy" id="7936"/>
    <lineage>
        <taxon>Eukaryota</taxon>
        <taxon>Metazoa</taxon>
        <taxon>Chordata</taxon>
        <taxon>Craniata</taxon>
        <taxon>Vertebrata</taxon>
        <taxon>Euteleostomi</taxon>
        <taxon>Actinopterygii</taxon>
        <taxon>Neopterygii</taxon>
        <taxon>Teleostei</taxon>
        <taxon>Anguilliformes</taxon>
        <taxon>Anguillidae</taxon>
        <taxon>Anguilla</taxon>
    </lineage>
</organism>
<proteinExistence type="predicted"/>